<sequence>MKFLTSPHFYGFLANQVQSVDVISIFHYKGTWLLCLDFLQSGKICMKRLITERFVFSHKEVEEAFEVSVSSGPAIKVMFNH</sequence>
<keyword evidence="2" id="KW-1185">Reference proteome</keyword>
<dbReference type="EMBL" id="JAUJYN010000010">
    <property type="protein sequence ID" value="KAK1261776.1"/>
    <property type="molecule type" value="Genomic_DNA"/>
</dbReference>
<evidence type="ECO:0000313" key="2">
    <source>
        <dbReference type="Proteomes" id="UP001179952"/>
    </source>
</evidence>
<dbReference type="Gene3D" id="3.40.50.720">
    <property type="entry name" value="NAD(P)-binding Rossmann-like Domain"/>
    <property type="match status" value="1"/>
</dbReference>
<reference evidence="1" key="2">
    <citation type="submission" date="2023-06" db="EMBL/GenBank/DDBJ databases">
        <authorList>
            <person name="Ma L."/>
            <person name="Liu K.-W."/>
            <person name="Li Z."/>
            <person name="Hsiao Y.-Y."/>
            <person name="Qi Y."/>
            <person name="Fu T."/>
            <person name="Tang G."/>
            <person name="Zhang D."/>
            <person name="Sun W.-H."/>
            <person name="Liu D.-K."/>
            <person name="Li Y."/>
            <person name="Chen G.-Z."/>
            <person name="Liu X.-D."/>
            <person name="Liao X.-Y."/>
            <person name="Jiang Y.-T."/>
            <person name="Yu X."/>
            <person name="Hao Y."/>
            <person name="Huang J."/>
            <person name="Zhao X.-W."/>
            <person name="Ke S."/>
            <person name="Chen Y.-Y."/>
            <person name="Wu W.-L."/>
            <person name="Hsu J.-L."/>
            <person name="Lin Y.-F."/>
            <person name="Huang M.-D."/>
            <person name="Li C.-Y."/>
            <person name="Huang L."/>
            <person name="Wang Z.-W."/>
            <person name="Zhao X."/>
            <person name="Zhong W.-Y."/>
            <person name="Peng D.-H."/>
            <person name="Ahmad S."/>
            <person name="Lan S."/>
            <person name="Zhang J.-S."/>
            <person name="Tsai W.-C."/>
            <person name="Van De Peer Y."/>
            <person name="Liu Z.-J."/>
        </authorList>
    </citation>
    <scope>NUCLEOTIDE SEQUENCE</scope>
    <source>
        <strain evidence="1">SCP</strain>
        <tissue evidence="1">Leaves</tissue>
    </source>
</reference>
<name>A0AAV9ACD0_ACOGR</name>
<comment type="caution">
    <text evidence="1">The sequence shown here is derived from an EMBL/GenBank/DDBJ whole genome shotgun (WGS) entry which is preliminary data.</text>
</comment>
<dbReference type="Gene3D" id="3.90.180.10">
    <property type="entry name" value="Medium-chain alcohol dehydrogenases, catalytic domain"/>
    <property type="match status" value="1"/>
</dbReference>
<proteinExistence type="predicted"/>
<reference evidence="1" key="1">
    <citation type="journal article" date="2023" name="Nat. Commun.">
        <title>Diploid and tetraploid genomes of Acorus and the evolution of monocots.</title>
        <authorList>
            <person name="Ma L."/>
            <person name="Liu K.W."/>
            <person name="Li Z."/>
            <person name="Hsiao Y.Y."/>
            <person name="Qi Y."/>
            <person name="Fu T."/>
            <person name="Tang G.D."/>
            <person name="Zhang D."/>
            <person name="Sun W.H."/>
            <person name="Liu D.K."/>
            <person name="Li Y."/>
            <person name="Chen G.Z."/>
            <person name="Liu X.D."/>
            <person name="Liao X.Y."/>
            <person name="Jiang Y.T."/>
            <person name="Yu X."/>
            <person name="Hao Y."/>
            <person name="Huang J."/>
            <person name="Zhao X.W."/>
            <person name="Ke S."/>
            <person name="Chen Y.Y."/>
            <person name="Wu W.L."/>
            <person name="Hsu J.L."/>
            <person name="Lin Y.F."/>
            <person name="Huang M.D."/>
            <person name="Li C.Y."/>
            <person name="Huang L."/>
            <person name="Wang Z.W."/>
            <person name="Zhao X."/>
            <person name="Zhong W.Y."/>
            <person name="Peng D.H."/>
            <person name="Ahmad S."/>
            <person name="Lan S."/>
            <person name="Zhang J.S."/>
            <person name="Tsai W.C."/>
            <person name="Van de Peer Y."/>
            <person name="Liu Z.J."/>
        </authorList>
    </citation>
    <scope>NUCLEOTIDE SEQUENCE</scope>
    <source>
        <strain evidence="1">SCP</strain>
    </source>
</reference>
<dbReference type="Proteomes" id="UP001179952">
    <property type="component" value="Unassembled WGS sequence"/>
</dbReference>
<gene>
    <name evidence="1" type="ORF">QJS04_geneDACA000999</name>
</gene>
<evidence type="ECO:0000313" key="1">
    <source>
        <dbReference type="EMBL" id="KAK1261776.1"/>
    </source>
</evidence>
<organism evidence="1 2">
    <name type="scientific">Acorus gramineus</name>
    <name type="common">Dwarf sweet flag</name>
    <dbReference type="NCBI Taxonomy" id="55184"/>
    <lineage>
        <taxon>Eukaryota</taxon>
        <taxon>Viridiplantae</taxon>
        <taxon>Streptophyta</taxon>
        <taxon>Embryophyta</taxon>
        <taxon>Tracheophyta</taxon>
        <taxon>Spermatophyta</taxon>
        <taxon>Magnoliopsida</taxon>
        <taxon>Liliopsida</taxon>
        <taxon>Acoraceae</taxon>
        <taxon>Acorus</taxon>
    </lineage>
</organism>
<protein>
    <submittedName>
        <fullName evidence="1">L-idonate 5-dehydrogenase</fullName>
    </submittedName>
</protein>
<accession>A0AAV9ACD0</accession>
<dbReference type="AlphaFoldDB" id="A0AAV9ACD0"/>